<evidence type="ECO:0000313" key="2">
    <source>
        <dbReference type="EMBL" id="KAK3393187.1"/>
    </source>
</evidence>
<feature type="compositionally biased region" description="Polar residues" evidence="1">
    <location>
        <begin position="59"/>
        <end position="68"/>
    </location>
</feature>
<reference evidence="2" key="1">
    <citation type="journal article" date="2023" name="Mol. Phylogenet. Evol.">
        <title>Genome-scale phylogeny and comparative genomics of the fungal order Sordariales.</title>
        <authorList>
            <person name="Hensen N."/>
            <person name="Bonometti L."/>
            <person name="Westerberg I."/>
            <person name="Brannstrom I.O."/>
            <person name="Guillou S."/>
            <person name="Cros-Aarteil S."/>
            <person name="Calhoun S."/>
            <person name="Haridas S."/>
            <person name="Kuo A."/>
            <person name="Mondo S."/>
            <person name="Pangilinan J."/>
            <person name="Riley R."/>
            <person name="LaButti K."/>
            <person name="Andreopoulos B."/>
            <person name="Lipzen A."/>
            <person name="Chen C."/>
            <person name="Yan M."/>
            <person name="Daum C."/>
            <person name="Ng V."/>
            <person name="Clum A."/>
            <person name="Steindorff A."/>
            <person name="Ohm R.A."/>
            <person name="Martin F."/>
            <person name="Silar P."/>
            <person name="Natvig D.O."/>
            <person name="Lalanne C."/>
            <person name="Gautier V."/>
            <person name="Ament-Velasquez S.L."/>
            <person name="Kruys A."/>
            <person name="Hutchinson M.I."/>
            <person name="Powell A.J."/>
            <person name="Barry K."/>
            <person name="Miller A.N."/>
            <person name="Grigoriev I.V."/>
            <person name="Debuchy R."/>
            <person name="Gladieux P."/>
            <person name="Hiltunen Thoren M."/>
            <person name="Johannesson H."/>
        </authorList>
    </citation>
    <scope>NUCLEOTIDE SEQUENCE</scope>
    <source>
        <strain evidence="2">CBS 232.78</strain>
    </source>
</reference>
<name>A0AAE0U6Z5_9PEZI</name>
<feature type="compositionally biased region" description="Low complexity" evidence="1">
    <location>
        <begin position="33"/>
        <end position="44"/>
    </location>
</feature>
<dbReference type="Gene3D" id="1.20.890.10">
    <property type="entry name" value="cAMP-dependent protein kinase regulatory subunit, dimerization-anchoring domain"/>
    <property type="match status" value="1"/>
</dbReference>
<comment type="caution">
    <text evidence="2">The sequence shown here is derived from an EMBL/GenBank/DDBJ whole genome shotgun (WGS) entry which is preliminary data.</text>
</comment>
<dbReference type="Proteomes" id="UP001285441">
    <property type="component" value="Unassembled WGS sequence"/>
</dbReference>
<evidence type="ECO:0000256" key="1">
    <source>
        <dbReference type="SAM" id="MobiDB-lite"/>
    </source>
</evidence>
<reference evidence="2" key="2">
    <citation type="submission" date="2023-06" db="EMBL/GenBank/DDBJ databases">
        <authorList>
            <consortium name="Lawrence Berkeley National Laboratory"/>
            <person name="Haridas S."/>
            <person name="Hensen N."/>
            <person name="Bonometti L."/>
            <person name="Westerberg I."/>
            <person name="Brannstrom I.O."/>
            <person name="Guillou S."/>
            <person name="Cros-Aarteil S."/>
            <person name="Calhoun S."/>
            <person name="Kuo A."/>
            <person name="Mondo S."/>
            <person name="Pangilinan J."/>
            <person name="Riley R."/>
            <person name="LaButti K."/>
            <person name="Andreopoulos B."/>
            <person name="Lipzen A."/>
            <person name="Chen C."/>
            <person name="Yanf M."/>
            <person name="Daum C."/>
            <person name="Ng V."/>
            <person name="Clum A."/>
            <person name="Steindorff A."/>
            <person name="Ohm R."/>
            <person name="Martin F."/>
            <person name="Silar P."/>
            <person name="Natvig D."/>
            <person name="Lalanne C."/>
            <person name="Gautier V."/>
            <person name="Ament-velasquez S.L."/>
            <person name="Kruys A."/>
            <person name="Hutchinson M.I."/>
            <person name="Powell A.J."/>
            <person name="Barry K."/>
            <person name="Miller A.N."/>
            <person name="Grigoriev I.V."/>
            <person name="Debuchy R."/>
            <person name="Gladieux P."/>
            <person name="Thoren M.H."/>
            <person name="Johannesson H."/>
        </authorList>
    </citation>
    <scope>NUCLEOTIDE SEQUENCE</scope>
    <source>
        <strain evidence="2">CBS 232.78</strain>
    </source>
</reference>
<dbReference type="EMBL" id="JAULSW010000001">
    <property type="protein sequence ID" value="KAK3393187.1"/>
    <property type="molecule type" value="Genomic_DNA"/>
</dbReference>
<protein>
    <submittedName>
        <fullName evidence="2">Uncharacterized protein</fullName>
    </submittedName>
</protein>
<evidence type="ECO:0000313" key="3">
    <source>
        <dbReference type="Proteomes" id="UP001285441"/>
    </source>
</evidence>
<organism evidence="2 3">
    <name type="scientific">Podospora didyma</name>
    <dbReference type="NCBI Taxonomy" id="330526"/>
    <lineage>
        <taxon>Eukaryota</taxon>
        <taxon>Fungi</taxon>
        <taxon>Dikarya</taxon>
        <taxon>Ascomycota</taxon>
        <taxon>Pezizomycotina</taxon>
        <taxon>Sordariomycetes</taxon>
        <taxon>Sordariomycetidae</taxon>
        <taxon>Sordariales</taxon>
        <taxon>Podosporaceae</taxon>
        <taxon>Podospora</taxon>
    </lineage>
</organism>
<proteinExistence type="predicted"/>
<keyword evidence="3" id="KW-1185">Reference proteome</keyword>
<dbReference type="AlphaFoldDB" id="A0AAE0U6Z5"/>
<gene>
    <name evidence="2" type="ORF">B0H63DRAFT_516385</name>
</gene>
<feature type="region of interest" description="Disordered" evidence="1">
    <location>
        <begin position="1"/>
        <end position="164"/>
    </location>
</feature>
<feature type="compositionally biased region" description="Polar residues" evidence="1">
    <location>
        <begin position="95"/>
        <end position="116"/>
    </location>
</feature>
<accession>A0AAE0U6Z5</accession>
<sequence>MSEPEQPVPAQEPMGNAPSVHPAVGEGDDVSYAPAAAAIVATPTNESDDPATAAVNGDGASTPSLTQDPDSKDDVAMLDVPTDEQAASPLPTAVPPNTSTVTTTAAAPFGGNSNAPSPLPARVSTPMRNTAAGDERMGSRAASTHPDPAGGFTMPAEAPPHGAPVRQYINSKITGVLLEGMKMVAKEQ</sequence>